<dbReference type="EnsemblMetazoa" id="MESCA007230-RA">
    <property type="protein sequence ID" value="MESCA007230-PA"/>
    <property type="gene ID" value="MESCA007230"/>
</dbReference>
<evidence type="ECO:0000313" key="1">
    <source>
        <dbReference type="EnsemblMetazoa" id="MESCA007230-PA"/>
    </source>
</evidence>
<accession>T1GU29</accession>
<reference evidence="1" key="2">
    <citation type="submission" date="2015-06" db="UniProtKB">
        <authorList>
            <consortium name="EnsemblMetazoa"/>
        </authorList>
    </citation>
    <scope>IDENTIFICATION</scope>
</reference>
<keyword evidence="2" id="KW-1185">Reference proteome</keyword>
<dbReference type="EMBL" id="CAQQ02392032">
    <property type="status" value="NOT_ANNOTATED_CDS"/>
    <property type="molecule type" value="Genomic_DNA"/>
</dbReference>
<reference evidence="2" key="1">
    <citation type="submission" date="2013-02" db="EMBL/GenBank/DDBJ databases">
        <authorList>
            <person name="Hughes D."/>
        </authorList>
    </citation>
    <scope>NUCLEOTIDE SEQUENCE</scope>
    <source>
        <strain>Durham</strain>
        <strain evidence="2">NC isolate 2 -- Noor lab</strain>
    </source>
</reference>
<proteinExistence type="predicted"/>
<organism evidence="1 2">
    <name type="scientific">Megaselia scalaris</name>
    <name type="common">Humpbacked fly</name>
    <name type="synonym">Phora scalaris</name>
    <dbReference type="NCBI Taxonomy" id="36166"/>
    <lineage>
        <taxon>Eukaryota</taxon>
        <taxon>Metazoa</taxon>
        <taxon>Ecdysozoa</taxon>
        <taxon>Arthropoda</taxon>
        <taxon>Hexapoda</taxon>
        <taxon>Insecta</taxon>
        <taxon>Pterygota</taxon>
        <taxon>Neoptera</taxon>
        <taxon>Endopterygota</taxon>
        <taxon>Diptera</taxon>
        <taxon>Brachycera</taxon>
        <taxon>Muscomorpha</taxon>
        <taxon>Platypezoidea</taxon>
        <taxon>Phoridae</taxon>
        <taxon>Megaseliini</taxon>
        <taxon>Megaselia</taxon>
    </lineage>
</organism>
<name>T1GU29_MEGSC</name>
<dbReference type="Proteomes" id="UP000015102">
    <property type="component" value="Unassembled WGS sequence"/>
</dbReference>
<dbReference type="EMBL" id="CAQQ02392031">
    <property type="status" value="NOT_ANNOTATED_CDS"/>
    <property type="molecule type" value="Genomic_DNA"/>
</dbReference>
<evidence type="ECO:0000313" key="2">
    <source>
        <dbReference type="Proteomes" id="UP000015102"/>
    </source>
</evidence>
<dbReference type="HOGENOM" id="CLU_2815350_0_0_1"/>
<protein>
    <submittedName>
        <fullName evidence="1">Uncharacterized protein</fullName>
    </submittedName>
</protein>
<dbReference type="AlphaFoldDB" id="T1GU29"/>
<sequence length="67" mass="7371">MVCIIPAGQHVFGFFSINIQSPRLGFIFLKGNLDVCCCPTNQINIVAITNYDEGTATTSLRVHLKKT</sequence>